<dbReference type="SUPFAM" id="SSF47413">
    <property type="entry name" value="lambda repressor-like DNA-binding domains"/>
    <property type="match status" value="1"/>
</dbReference>
<dbReference type="PROSITE" id="PS50943">
    <property type="entry name" value="HTH_CROC1"/>
    <property type="match status" value="1"/>
</dbReference>
<gene>
    <name evidence="3" type="ORF">A3H53_03940</name>
</gene>
<proteinExistence type="predicted"/>
<dbReference type="InterPro" id="IPR025272">
    <property type="entry name" value="SocA_Panacea"/>
</dbReference>
<name>A0A1F6XVZ7_9BACT</name>
<evidence type="ECO:0000313" key="3">
    <source>
        <dbReference type="EMBL" id="OGI98263.1"/>
    </source>
</evidence>
<reference evidence="3 4" key="1">
    <citation type="journal article" date="2016" name="Nat. Commun.">
        <title>Thousands of microbial genomes shed light on interconnected biogeochemical processes in an aquifer system.</title>
        <authorList>
            <person name="Anantharaman K."/>
            <person name="Brown C.T."/>
            <person name="Hug L.A."/>
            <person name="Sharon I."/>
            <person name="Castelle C.J."/>
            <person name="Probst A.J."/>
            <person name="Thomas B.C."/>
            <person name="Singh A."/>
            <person name="Wilkins M.J."/>
            <person name="Karaoz U."/>
            <person name="Brodie E.L."/>
            <person name="Williams K.H."/>
            <person name="Hubbard S.S."/>
            <person name="Banfield J.F."/>
        </authorList>
    </citation>
    <scope>NUCLEOTIDE SEQUENCE [LARGE SCALE GENOMIC DNA]</scope>
</reference>
<dbReference type="SMART" id="SM00530">
    <property type="entry name" value="HTH_XRE"/>
    <property type="match status" value="1"/>
</dbReference>
<keyword evidence="1" id="KW-0238">DNA-binding</keyword>
<comment type="caution">
    <text evidence="3">The sequence shown here is derived from an EMBL/GenBank/DDBJ whole genome shotgun (WGS) entry which is preliminary data.</text>
</comment>
<dbReference type="Pfam" id="PF13274">
    <property type="entry name" value="SocA_Panacea"/>
    <property type="match status" value="1"/>
</dbReference>
<dbReference type="AlphaFoldDB" id="A0A1F6XVZ7"/>
<organism evidence="3 4">
    <name type="scientific">Candidatus Nomurabacteria bacterium RIFCSPLOWO2_02_FULL_40_10</name>
    <dbReference type="NCBI Taxonomy" id="1801786"/>
    <lineage>
        <taxon>Bacteria</taxon>
        <taxon>Candidatus Nomuraibacteriota</taxon>
    </lineage>
</organism>
<protein>
    <recommendedName>
        <fullName evidence="2">HTH cro/C1-type domain-containing protein</fullName>
    </recommendedName>
</protein>
<evidence type="ECO:0000259" key="2">
    <source>
        <dbReference type="PROSITE" id="PS50943"/>
    </source>
</evidence>
<dbReference type="Pfam" id="PF01381">
    <property type="entry name" value="HTH_3"/>
    <property type="match status" value="1"/>
</dbReference>
<evidence type="ECO:0000256" key="1">
    <source>
        <dbReference type="ARBA" id="ARBA00023125"/>
    </source>
</evidence>
<dbReference type="PANTHER" id="PTHR46558">
    <property type="entry name" value="TRACRIPTIONAL REGULATORY PROTEIN-RELATED-RELATED"/>
    <property type="match status" value="1"/>
</dbReference>
<dbReference type="InterPro" id="IPR010982">
    <property type="entry name" value="Lambda_DNA-bd_dom_sf"/>
</dbReference>
<sequence>MVLVILTFLAYNQVMIQKYTKFIKTLRKERGLSQLELANKLGIARSSYISIEQGKRELTMGEFEKLSGTLGVSFEELEGGESPNYEKYKQMILAFLRLDKKIPKTKLAKLMYLADAGWFYYHLQSMSGMQYRKIQYGPVADSYFRVIDELYENGQIEIDQTEDGAMLISQTRGGEKNSLSEIKKDELKLITDISEKWKGKKTKEIVQFTHNQFPYLCAKENDIITLGLITQEDPHEYY</sequence>
<dbReference type="PANTHER" id="PTHR46558:SF4">
    <property type="entry name" value="DNA-BIDING PHAGE PROTEIN"/>
    <property type="match status" value="1"/>
</dbReference>
<dbReference type="InterPro" id="IPR001387">
    <property type="entry name" value="Cro/C1-type_HTH"/>
</dbReference>
<dbReference type="CDD" id="cd00093">
    <property type="entry name" value="HTH_XRE"/>
    <property type="match status" value="1"/>
</dbReference>
<dbReference type="Proteomes" id="UP000176479">
    <property type="component" value="Unassembled WGS sequence"/>
</dbReference>
<feature type="domain" description="HTH cro/C1-type" evidence="2">
    <location>
        <begin position="23"/>
        <end position="77"/>
    </location>
</feature>
<accession>A0A1F6XVZ7</accession>
<evidence type="ECO:0000313" key="4">
    <source>
        <dbReference type="Proteomes" id="UP000176479"/>
    </source>
</evidence>
<dbReference type="EMBL" id="MFVK01000039">
    <property type="protein sequence ID" value="OGI98263.1"/>
    <property type="molecule type" value="Genomic_DNA"/>
</dbReference>
<dbReference type="Gene3D" id="1.10.260.40">
    <property type="entry name" value="lambda repressor-like DNA-binding domains"/>
    <property type="match status" value="1"/>
</dbReference>
<dbReference type="GO" id="GO:0003677">
    <property type="term" value="F:DNA binding"/>
    <property type="evidence" value="ECO:0007669"/>
    <property type="project" value="UniProtKB-KW"/>
</dbReference>